<dbReference type="Pfam" id="PF09365">
    <property type="entry name" value="DUF2461"/>
    <property type="match status" value="1"/>
</dbReference>
<dbReference type="InterPro" id="IPR015996">
    <property type="entry name" value="UCP028451"/>
</dbReference>
<dbReference type="PIRSF" id="PIRSF028451">
    <property type="entry name" value="UCP028451"/>
    <property type="match status" value="1"/>
</dbReference>
<protein>
    <submittedName>
        <fullName evidence="1">DUF2461 domain-containing protein</fullName>
    </submittedName>
</protein>
<dbReference type="AlphaFoldDB" id="A0A7C9QT19"/>
<organism evidence="1 2">
    <name type="scientific">Magnetospirillum aberrantis SpK</name>
    <dbReference type="NCBI Taxonomy" id="908842"/>
    <lineage>
        <taxon>Bacteria</taxon>
        <taxon>Pseudomonadati</taxon>
        <taxon>Pseudomonadota</taxon>
        <taxon>Alphaproteobacteria</taxon>
        <taxon>Rhodospirillales</taxon>
        <taxon>Rhodospirillaceae</taxon>
        <taxon>Magnetospirillum</taxon>
    </lineage>
</organism>
<sequence length="219" mass="24838">MNFDGLPAQLPRFLAELAANNERAWFQAHRDEYVAAVRDPLRALVAALAPAMLEIDPAFDVNPQGAAVSRINRDVRFSRDKSPYRITQWLCFKRHGEGWQEHPAYFLEIGPNGWRHGMGCYALPPAANKAMRSVILARPGRYRDALEQAHDAGFHVEGELYARPKLPDGLEPVLVEWLSRKSPFLVANRPLEPVLFNSGLIDELRTRWVALAPFYALLR</sequence>
<name>A0A7C9QT19_9PROT</name>
<dbReference type="RefSeq" id="WP_163677201.1">
    <property type="nucleotide sequence ID" value="NZ_JAAIYP010000034.1"/>
</dbReference>
<evidence type="ECO:0000313" key="1">
    <source>
        <dbReference type="EMBL" id="NFV79943.1"/>
    </source>
</evidence>
<dbReference type="InterPro" id="IPR012808">
    <property type="entry name" value="CHP02453"/>
</dbReference>
<dbReference type="EMBL" id="JAAIYP010000034">
    <property type="protein sequence ID" value="NFV79943.1"/>
    <property type="molecule type" value="Genomic_DNA"/>
</dbReference>
<dbReference type="Proteomes" id="UP000480684">
    <property type="component" value="Unassembled WGS sequence"/>
</dbReference>
<accession>A0A7C9QT19</accession>
<proteinExistence type="predicted"/>
<dbReference type="NCBIfam" id="TIGR02453">
    <property type="entry name" value="TIGR02453 family protein"/>
    <property type="match status" value="1"/>
</dbReference>
<reference evidence="1 2" key="1">
    <citation type="submission" date="2020-02" db="EMBL/GenBank/DDBJ databases">
        <authorList>
            <person name="Dziuba M."/>
            <person name="Kuznetsov B."/>
            <person name="Mardanov A."/>
            <person name="Ravin N."/>
            <person name="Grouzdev D."/>
        </authorList>
    </citation>
    <scope>NUCLEOTIDE SEQUENCE [LARGE SCALE GENOMIC DNA]</scope>
    <source>
        <strain evidence="1 2">SpK</strain>
    </source>
</reference>
<keyword evidence="2" id="KW-1185">Reference proteome</keyword>
<dbReference type="PANTHER" id="PTHR36452:SF1">
    <property type="entry name" value="DUF2461 DOMAIN-CONTAINING PROTEIN"/>
    <property type="match status" value="1"/>
</dbReference>
<evidence type="ECO:0000313" key="2">
    <source>
        <dbReference type="Proteomes" id="UP000480684"/>
    </source>
</evidence>
<gene>
    <name evidence="1" type="ORF">G4223_07455</name>
</gene>
<dbReference type="PANTHER" id="PTHR36452">
    <property type="entry name" value="CHROMOSOME 12, WHOLE GENOME SHOTGUN SEQUENCE"/>
    <property type="match status" value="1"/>
</dbReference>
<comment type="caution">
    <text evidence="1">The sequence shown here is derived from an EMBL/GenBank/DDBJ whole genome shotgun (WGS) entry which is preliminary data.</text>
</comment>